<keyword evidence="3" id="KW-0539">Nucleus</keyword>
<evidence type="ECO:0000256" key="3">
    <source>
        <dbReference type="ARBA" id="ARBA00023242"/>
    </source>
</evidence>
<keyword evidence="2" id="KW-0804">Transcription</keyword>
<comment type="subcellular location">
    <subcellularLocation>
        <location evidence="1">Nucleus</location>
    </subcellularLocation>
</comment>
<evidence type="ECO:0000256" key="1">
    <source>
        <dbReference type="ARBA" id="ARBA00004123"/>
    </source>
</evidence>
<evidence type="ECO:0000259" key="4">
    <source>
        <dbReference type="PROSITE" id="PS51437"/>
    </source>
</evidence>
<reference evidence="5 6" key="1">
    <citation type="journal article" date="2021" name="Commun. Biol.">
        <title>The genome of Shorea leprosula (Dipterocarpaceae) highlights the ecological relevance of drought in aseasonal tropical rainforests.</title>
        <authorList>
            <person name="Ng K.K.S."/>
            <person name="Kobayashi M.J."/>
            <person name="Fawcett J.A."/>
            <person name="Hatakeyama M."/>
            <person name="Paape T."/>
            <person name="Ng C.H."/>
            <person name="Ang C.C."/>
            <person name="Tnah L.H."/>
            <person name="Lee C.T."/>
            <person name="Nishiyama T."/>
            <person name="Sese J."/>
            <person name="O'Brien M.J."/>
            <person name="Copetti D."/>
            <person name="Mohd Noor M.I."/>
            <person name="Ong R.C."/>
            <person name="Putra M."/>
            <person name="Sireger I.Z."/>
            <person name="Indrioko S."/>
            <person name="Kosugi Y."/>
            <person name="Izuno A."/>
            <person name="Isagi Y."/>
            <person name="Lee S.L."/>
            <person name="Shimizu K.K."/>
        </authorList>
    </citation>
    <scope>NUCLEOTIDE SEQUENCE [LARGE SCALE GENOMIC DNA]</scope>
    <source>
        <strain evidence="5">214</strain>
    </source>
</reference>
<dbReference type="PROSITE" id="PS51437">
    <property type="entry name" value="CG_1"/>
    <property type="match status" value="1"/>
</dbReference>
<protein>
    <recommendedName>
        <fullName evidence="4">CG-1 domain-containing protein</fullName>
    </recommendedName>
</protein>
<comment type="caution">
    <text evidence="5">The sequence shown here is derived from an EMBL/GenBank/DDBJ whole genome shotgun (WGS) entry which is preliminary data.</text>
</comment>
<dbReference type="PANTHER" id="PTHR23335">
    <property type="entry name" value="CALMODULIN-BINDING TRANSCRIPTION ACTIVATOR CAMTA"/>
    <property type="match status" value="1"/>
</dbReference>
<dbReference type="EMBL" id="BPVZ01000026">
    <property type="protein sequence ID" value="GKV06851.1"/>
    <property type="molecule type" value="Genomic_DNA"/>
</dbReference>
<dbReference type="Proteomes" id="UP001054252">
    <property type="component" value="Unassembled WGS sequence"/>
</dbReference>
<name>A0AAV5J468_9ROSI</name>
<feature type="domain" description="CG-1" evidence="4">
    <location>
        <begin position="1"/>
        <end position="100"/>
    </location>
</feature>
<accession>A0AAV5J468</accession>
<proteinExistence type="predicted"/>
<keyword evidence="6" id="KW-1185">Reference proteome</keyword>
<dbReference type="SMART" id="SM01076">
    <property type="entry name" value="CG-1"/>
    <property type="match status" value="1"/>
</dbReference>
<evidence type="ECO:0000313" key="5">
    <source>
        <dbReference type="EMBL" id="GKV06851.1"/>
    </source>
</evidence>
<dbReference type="GO" id="GO:0006357">
    <property type="term" value="P:regulation of transcription by RNA polymerase II"/>
    <property type="evidence" value="ECO:0007669"/>
    <property type="project" value="TreeGrafter"/>
</dbReference>
<dbReference type="PANTHER" id="PTHR23335:SF1">
    <property type="entry name" value="CALMODULIN-BINDING TRANSCRIPTION ACTIVATOR, ISOFORM F"/>
    <property type="match status" value="1"/>
</dbReference>
<dbReference type="GO" id="GO:0005634">
    <property type="term" value="C:nucleus"/>
    <property type="evidence" value="ECO:0007669"/>
    <property type="project" value="UniProtKB-SubCell"/>
</dbReference>
<organism evidence="5 6">
    <name type="scientific">Rubroshorea leprosula</name>
    <dbReference type="NCBI Taxonomy" id="152421"/>
    <lineage>
        <taxon>Eukaryota</taxon>
        <taxon>Viridiplantae</taxon>
        <taxon>Streptophyta</taxon>
        <taxon>Embryophyta</taxon>
        <taxon>Tracheophyta</taxon>
        <taxon>Spermatophyta</taxon>
        <taxon>Magnoliopsida</taxon>
        <taxon>eudicotyledons</taxon>
        <taxon>Gunneridae</taxon>
        <taxon>Pentapetalae</taxon>
        <taxon>rosids</taxon>
        <taxon>malvids</taxon>
        <taxon>Malvales</taxon>
        <taxon>Dipterocarpaceae</taxon>
        <taxon>Rubroshorea</taxon>
    </lineage>
</organism>
<evidence type="ECO:0000313" key="6">
    <source>
        <dbReference type="Proteomes" id="UP001054252"/>
    </source>
</evidence>
<evidence type="ECO:0000256" key="2">
    <source>
        <dbReference type="ARBA" id="ARBA00023163"/>
    </source>
</evidence>
<dbReference type="Pfam" id="PF03859">
    <property type="entry name" value="CG-1"/>
    <property type="match status" value="1"/>
</dbReference>
<sequence length="100" mass="11861">MFDLFYSGNYDWQLNGFCYSGGSLFLFNRKALRNFRKDGHCWRKKKDGKTVREAHEKLKVCCSIYYYLMVWMFSNVTMPTGRKMKIFSAEFIGCLICECS</sequence>
<dbReference type="GO" id="GO:0003712">
    <property type="term" value="F:transcription coregulator activity"/>
    <property type="evidence" value="ECO:0007669"/>
    <property type="project" value="TreeGrafter"/>
</dbReference>
<dbReference type="InterPro" id="IPR005559">
    <property type="entry name" value="CG-1_dom"/>
</dbReference>
<dbReference type="AlphaFoldDB" id="A0AAV5J468"/>
<dbReference type="GO" id="GO:0003690">
    <property type="term" value="F:double-stranded DNA binding"/>
    <property type="evidence" value="ECO:0007669"/>
    <property type="project" value="TreeGrafter"/>
</dbReference>
<gene>
    <name evidence="5" type="ORF">SLEP1_g18676</name>
</gene>